<dbReference type="AlphaFoldDB" id="A0A7V7QNS2"/>
<keyword evidence="11" id="KW-1185">Reference proteome</keyword>
<comment type="caution">
    <text evidence="10">The sequence shown here is derived from an EMBL/GenBank/DDBJ whole genome shotgun (WGS) entry which is preliminary data.</text>
</comment>
<evidence type="ECO:0000313" key="11">
    <source>
        <dbReference type="Proteomes" id="UP000461768"/>
    </source>
</evidence>
<dbReference type="PANTHER" id="PTHR43616">
    <property type="entry name" value="GLYCEROL DEHYDROGENASE"/>
    <property type="match status" value="1"/>
</dbReference>
<keyword evidence="4" id="KW-0521">NADP</keyword>
<protein>
    <submittedName>
        <fullName evidence="10">sn-glycerol-1-phosphate dehydrogenase</fullName>
    </submittedName>
</protein>
<dbReference type="Gene3D" id="1.20.1090.10">
    <property type="entry name" value="Dehydroquinate synthase-like - alpha domain"/>
    <property type="match status" value="1"/>
</dbReference>
<dbReference type="GO" id="GO:0005829">
    <property type="term" value="C:cytosol"/>
    <property type="evidence" value="ECO:0007669"/>
    <property type="project" value="TreeGrafter"/>
</dbReference>
<reference evidence="10 11" key="1">
    <citation type="submission" date="2019-09" db="EMBL/GenBank/DDBJ databases">
        <authorList>
            <person name="Valk L.C."/>
        </authorList>
    </citation>
    <scope>NUCLEOTIDE SEQUENCE [LARGE SCALE GENOMIC DNA]</scope>
    <source>
        <strain evidence="10">GalUA</strain>
    </source>
</reference>
<proteinExistence type="predicted"/>
<evidence type="ECO:0000256" key="8">
    <source>
        <dbReference type="ARBA" id="ARBA00023209"/>
    </source>
</evidence>
<keyword evidence="6" id="KW-0520">NAD</keyword>
<dbReference type="Proteomes" id="UP000461768">
    <property type="component" value="Unassembled WGS sequence"/>
</dbReference>
<dbReference type="Gene3D" id="3.40.50.1970">
    <property type="match status" value="1"/>
</dbReference>
<dbReference type="EMBL" id="WAGX01000003">
    <property type="protein sequence ID" value="KAB1440455.1"/>
    <property type="molecule type" value="Genomic_DNA"/>
</dbReference>
<reference evidence="10 11" key="2">
    <citation type="submission" date="2020-02" db="EMBL/GenBank/DDBJ databases">
        <title>Candidatus Galacturonibacter soehngenii shows hetero-acetogenic catabolism of galacturonic acid but lacks a canonical carbon monoxide dehydrogenase/acetyl-CoA synthase complex.</title>
        <authorList>
            <person name="Diender M."/>
            <person name="Stouten G.R."/>
            <person name="Petersen J.F."/>
            <person name="Nielsen P.H."/>
            <person name="Dueholm M.S."/>
            <person name="Pronk J.T."/>
            <person name="Van Loosdrecht M.C.M."/>
        </authorList>
    </citation>
    <scope>NUCLEOTIDE SEQUENCE [LARGE SCALE GENOMIC DNA]</scope>
    <source>
        <strain evidence="10">GalUA</strain>
    </source>
</reference>
<keyword evidence="2" id="KW-0444">Lipid biosynthesis</keyword>
<evidence type="ECO:0000256" key="6">
    <source>
        <dbReference type="ARBA" id="ARBA00023027"/>
    </source>
</evidence>
<evidence type="ECO:0000256" key="7">
    <source>
        <dbReference type="ARBA" id="ARBA00023098"/>
    </source>
</evidence>
<sequence>MEKRNWDDYLNTEIDCNCGEKHRCDIDKIIVEEGAIGKLSEFIMAGFYHNTCVVCDSNTEEIAGKIVYQELRNNLIQFEPIVLKEKNPLADERTIGEVMVHIAPKCDLIIGVGSGTINDVCKFISYKMGIDFIIVPTAPSMDGYASNVSALITNHLKCTYEVGRAKAIFADINILMDAPMEMIAAGVGDILGKYVCLTDWKLSSIVTGEYYCDFVEALIRDSLELVVQVSSLLKERNKDAIASLMEALILSGIAMSYIGNSRPASGSEHHLSHFWELTFLQENILCALHGTKVGIGTVVALKLYKQAELSLENLEQLKAPNFDEAIWEEAIRQVYGYAAQEVIALEEQVHKNSNEIVYKRRERIIERKEEIISLIQKLPSADEIGLILKSLDAPYLPEQVDISMQLLKNSIVYAKELRNRYGLLQLLFDLDELEKFRAQSMNEFIEMWL</sequence>
<keyword evidence="8" id="KW-0594">Phospholipid biosynthesis</keyword>
<keyword evidence="1" id="KW-0963">Cytoplasm</keyword>
<evidence type="ECO:0000256" key="4">
    <source>
        <dbReference type="ARBA" id="ARBA00022857"/>
    </source>
</evidence>
<dbReference type="CDD" id="cd08175">
    <property type="entry name" value="G1PDH"/>
    <property type="match status" value="1"/>
</dbReference>
<dbReference type="PANTHER" id="PTHR43616:SF5">
    <property type="entry name" value="GLYCEROL DEHYDROGENASE 1"/>
    <property type="match status" value="1"/>
</dbReference>
<evidence type="ECO:0000256" key="2">
    <source>
        <dbReference type="ARBA" id="ARBA00022516"/>
    </source>
</evidence>
<dbReference type="RefSeq" id="WP_151140914.1">
    <property type="nucleotide sequence ID" value="NZ_WAGX01000003.1"/>
</dbReference>
<evidence type="ECO:0000313" key="10">
    <source>
        <dbReference type="EMBL" id="KAB1440455.1"/>
    </source>
</evidence>
<evidence type="ECO:0000256" key="1">
    <source>
        <dbReference type="ARBA" id="ARBA00022490"/>
    </source>
</evidence>
<dbReference type="GO" id="GO:0046872">
    <property type="term" value="F:metal ion binding"/>
    <property type="evidence" value="ECO:0007669"/>
    <property type="project" value="UniProtKB-KW"/>
</dbReference>
<dbReference type="SUPFAM" id="SSF56796">
    <property type="entry name" value="Dehydroquinate synthase-like"/>
    <property type="match status" value="1"/>
</dbReference>
<name>A0A7V7QNS2_9FIRM</name>
<dbReference type="InterPro" id="IPR016205">
    <property type="entry name" value="Glycerol_DH"/>
</dbReference>
<keyword evidence="7" id="KW-0443">Lipid metabolism</keyword>
<keyword evidence="9" id="KW-1208">Phospholipid metabolism</keyword>
<keyword evidence="3" id="KW-0479">Metal-binding</keyword>
<dbReference type="GO" id="GO:0008654">
    <property type="term" value="P:phospholipid biosynthetic process"/>
    <property type="evidence" value="ECO:0007669"/>
    <property type="project" value="UniProtKB-KW"/>
</dbReference>
<evidence type="ECO:0000256" key="9">
    <source>
        <dbReference type="ARBA" id="ARBA00023264"/>
    </source>
</evidence>
<dbReference type="Pfam" id="PF13685">
    <property type="entry name" value="Fe-ADH_2"/>
    <property type="match status" value="1"/>
</dbReference>
<organism evidence="10 11">
    <name type="scientific">Candidatus Galacturonatibacter soehngenii</name>
    <dbReference type="NCBI Taxonomy" id="2307010"/>
    <lineage>
        <taxon>Bacteria</taxon>
        <taxon>Bacillati</taxon>
        <taxon>Bacillota</taxon>
        <taxon>Clostridia</taxon>
        <taxon>Lachnospirales</taxon>
        <taxon>Lachnospiraceae</taxon>
        <taxon>Candidatus Galacturonatibacter</taxon>
    </lineage>
</organism>
<dbReference type="InterPro" id="IPR032837">
    <property type="entry name" value="G1PDH"/>
</dbReference>
<dbReference type="GO" id="GO:0016614">
    <property type="term" value="F:oxidoreductase activity, acting on CH-OH group of donors"/>
    <property type="evidence" value="ECO:0007669"/>
    <property type="project" value="InterPro"/>
</dbReference>
<gene>
    <name evidence="10" type="ORF">F7O84_01070</name>
</gene>
<keyword evidence="5" id="KW-0560">Oxidoreductase</keyword>
<accession>A0A7V7QNS2</accession>
<dbReference type="OrthoDB" id="9763580at2"/>
<evidence type="ECO:0000256" key="3">
    <source>
        <dbReference type="ARBA" id="ARBA00022723"/>
    </source>
</evidence>
<evidence type="ECO:0000256" key="5">
    <source>
        <dbReference type="ARBA" id="ARBA00023002"/>
    </source>
</evidence>